<feature type="transmembrane region" description="Helical" evidence="6">
    <location>
        <begin position="416"/>
        <end position="436"/>
    </location>
</feature>
<dbReference type="GO" id="GO:0022857">
    <property type="term" value="F:transmembrane transporter activity"/>
    <property type="evidence" value="ECO:0007669"/>
    <property type="project" value="InterPro"/>
</dbReference>
<dbReference type="Gene3D" id="1.20.1250.20">
    <property type="entry name" value="MFS general substrate transporter like domains"/>
    <property type="match status" value="2"/>
</dbReference>
<feature type="transmembrane region" description="Helical" evidence="6">
    <location>
        <begin position="194"/>
        <end position="214"/>
    </location>
</feature>
<evidence type="ECO:0000256" key="1">
    <source>
        <dbReference type="ARBA" id="ARBA00004141"/>
    </source>
</evidence>
<keyword evidence="3 6" id="KW-0812">Transmembrane</keyword>
<dbReference type="PANTHER" id="PTHR23505:SF79">
    <property type="entry name" value="PROTEIN SPINSTER"/>
    <property type="match status" value="1"/>
</dbReference>
<feature type="transmembrane region" description="Helical" evidence="6">
    <location>
        <begin position="250"/>
        <end position="275"/>
    </location>
</feature>
<feature type="transmembrane region" description="Helical" evidence="6">
    <location>
        <begin position="118"/>
        <end position="140"/>
    </location>
</feature>
<dbReference type="InterPro" id="IPR020846">
    <property type="entry name" value="MFS_dom"/>
</dbReference>
<dbReference type="PROSITE" id="PS50850">
    <property type="entry name" value="MFS"/>
    <property type="match status" value="1"/>
</dbReference>
<evidence type="ECO:0000256" key="3">
    <source>
        <dbReference type="ARBA" id="ARBA00022692"/>
    </source>
</evidence>
<dbReference type="SUPFAM" id="SSF103473">
    <property type="entry name" value="MFS general substrate transporter"/>
    <property type="match status" value="1"/>
</dbReference>
<comment type="subcellular location">
    <subcellularLocation>
        <location evidence="1">Membrane</location>
        <topology evidence="1">Multi-pass membrane protein</topology>
    </subcellularLocation>
</comment>
<feature type="transmembrane region" description="Helical" evidence="6">
    <location>
        <begin position="152"/>
        <end position="174"/>
    </location>
</feature>
<evidence type="ECO:0000259" key="7">
    <source>
        <dbReference type="PROSITE" id="PS50850"/>
    </source>
</evidence>
<dbReference type="Proteomes" id="UP000477680">
    <property type="component" value="Chromosome"/>
</dbReference>
<organism evidence="8 9">
    <name type="scientific">Kineobactrum salinum</name>
    <dbReference type="NCBI Taxonomy" id="2708301"/>
    <lineage>
        <taxon>Bacteria</taxon>
        <taxon>Pseudomonadati</taxon>
        <taxon>Pseudomonadota</taxon>
        <taxon>Gammaproteobacteria</taxon>
        <taxon>Cellvibrionales</taxon>
        <taxon>Halieaceae</taxon>
        <taxon>Kineobactrum</taxon>
    </lineage>
</organism>
<feature type="domain" description="Major facilitator superfamily (MFS) profile" evidence="7">
    <location>
        <begin position="26"/>
        <end position="443"/>
    </location>
</feature>
<evidence type="ECO:0000256" key="2">
    <source>
        <dbReference type="ARBA" id="ARBA00022448"/>
    </source>
</evidence>
<keyword evidence="4 6" id="KW-1133">Transmembrane helix</keyword>
<evidence type="ECO:0000313" key="9">
    <source>
        <dbReference type="Proteomes" id="UP000477680"/>
    </source>
</evidence>
<evidence type="ECO:0000256" key="6">
    <source>
        <dbReference type="SAM" id="Phobius"/>
    </source>
</evidence>
<keyword evidence="5 6" id="KW-0472">Membrane</keyword>
<dbReference type="InterPro" id="IPR044770">
    <property type="entry name" value="MFS_spinster-like"/>
</dbReference>
<feature type="transmembrane region" description="Helical" evidence="6">
    <location>
        <begin position="92"/>
        <end position="112"/>
    </location>
</feature>
<feature type="transmembrane region" description="Helical" evidence="6">
    <location>
        <begin position="62"/>
        <end position="85"/>
    </location>
</feature>
<feature type="transmembrane region" description="Helical" evidence="6">
    <location>
        <begin position="382"/>
        <end position="410"/>
    </location>
</feature>
<protein>
    <submittedName>
        <fullName evidence="8">MFS transporter</fullName>
    </submittedName>
</protein>
<keyword evidence="9" id="KW-1185">Reference proteome</keyword>
<dbReference type="KEGG" id="kim:G3T16_14935"/>
<gene>
    <name evidence="8" type="ORF">G3T16_14935</name>
</gene>
<evidence type="ECO:0000313" key="8">
    <source>
        <dbReference type="EMBL" id="QIB67701.1"/>
    </source>
</evidence>
<dbReference type="AlphaFoldDB" id="A0A6C0U6J5"/>
<dbReference type="GO" id="GO:0016020">
    <property type="term" value="C:membrane"/>
    <property type="evidence" value="ECO:0007669"/>
    <property type="project" value="UniProtKB-SubCell"/>
</dbReference>
<dbReference type="Pfam" id="PF07690">
    <property type="entry name" value="MFS_1"/>
    <property type="match status" value="1"/>
</dbReference>
<feature type="transmembrane region" description="Helical" evidence="6">
    <location>
        <begin position="287"/>
        <end position="308"/>
    </location>
</feature>
<feature type="transmembrane region" description="Helical" evidence="6">
    <location>
        <begin position="21"/>
        <end position="39"/>
    </location>
</feature>
<dbReference type="EMBL" id="CP048711">
    <property type="protein sequence ID" value="QIB67701.1"/>
    <property type="molecule type" value="Genomic_DNA"/>
</dbReference>
<evidence type="ECO:0000256" key="5">
    <source>
        <dbReference type="ARBA" id="ARBA00023136"/>
    </source>
</evidence>
<dbReference type="PANTHER" id="PTHR23505">
    <property type="entry name" value="SPINSTER"/>
    <property type="match status" value="1"/>
</dbReference>
<feature type="transmembrane region" description="Helical" evidence="6">
    <location>
        <begin position="320"/>
        <end position="342"/>
    </location>
</feature>
<reference evidence="8 9" key="1">
    <citation type="submission" date="2020-02" db="EMBL/GenBank/DDBJ databases">
        <title>Genome sequencing for Kineobactrum sp. M2.</title>
        <authorList>
            <person name="Park S.-J."/>
        </authorList>
    </citation>
    <scope>NUCLEOTIDE SEQUENCE [LARGE SCALE GENOMIC DNA]</scope>
    <source>
        <strain evidence="8 9">M2</strain>
    </source>
</reference>
<keyword evidence="2" id="KW-0813">Transport</keyword>
<dbReference type="InterPro" id="IPR011701">
    <property type="entry name" value="MFS"/>
</dbReference>
<dbReference type="InterPro" id="IPR036259">
    <property type="entry name" value="MFS_trans_sf"/>
</dbReference>
<dbReference type="CDD" id="cd17328">
    <property type="entry name" value="MFS_spinster_like"/>
    <property type="match status" value="1"/>
</dbReference>
<accession>A0A6C0U6J5</accession>
<evidence type="ECO:0000256" key="4">
    <source>
        <dbReference type="ARBA" id="ARBA00022989"/>
    </source>
</evidence>
<name>A0A6C0U6J5_9GAMM</name>
<feature type="transmembrane region" description="Helical" evidence="6">
    <location>
        <begin position="348"/>
        <end position="370"/>
    </location>
</feature>
<sequence length="455" mass="48738">MNNKSTNSVMSERRNAEQRTSYQWYVVGICMVAYIFSYVDRLVLNLLIEPIRADLDITDTQFSLVSGMAFALFYAAMGVPIARLADGYSRPAIISTGIFLWSIATAACGLARNFWQLFVARMFVGVGEAALSPPTYSMIADLFPKEKLGRALGIYSMGSCIGVGLAWIIGGAVIQAIGALESIAVPLIGELRPWQFTFMVVGLPGILIAALMSITVRDPQRHGLEITASGNAPVSLRRSVAFMISHHRTFAFLFGGFTCTALAMFALLGWAPAIFQRIHGLSKAESGFYLGSIALLCNTSGVFFSGWLMDRFSKSGDTAAAVKSGMVGGLGLIVPVILFPLVSNTNAALALFGVAMFFSQFPMATSAGAVQVLAPNQMRAQIIAILLLVFFVLGLGVGNTMVGVFTDYIFGYDDAVGYSIGLICGVASAVGTLMLWRGLAPFRLSIAAIELRTDH</sequence>
<proteinExistence type="predicted"/>